<proteinExistence type="predicted"/>
<sequence>MSVNRFASHFMLSPDGELLRWPVITVNDEGVIESVEHFENGFQERPFTRFFAGILCPAFVDIFAEVTTDEIERHKSVKNRHFRDGTILLGVKADDNPVSKANDGLPVVMEKKQDHAISPLSSGLSGQGTLLERMKTHSSDVSMTKMLLEVTMIAARSTGFLSLGRLEKGASPGILLLQNIDLVSKRWTPSSSVRWLSIPAVIGA</sequence>
<dbReference type="Proteomes" id="UP000252733">
    <property type="component" value="Unassembled WGS sequence"/>
</dbReference>
<evidence type="ECO:0000313" key="1">
    <source>
        <dbReference type="EMBL" id="RCW30017.1"/>
    </source>
</evidence>
<reference evidence="1 2" key="1">
    <citation type="submission" date="2018-07" db="EMBL/GenBank/DDBJ databases">
        <title>Freshwater and sediment microbial communities from various areas in North America, analyzing microbe dynamics in response to fracking.</title>
        <authorList>
            <person name="Lamendella R."/>
        </authorList>
    </citation>
    <scope>NUCLEOTIDE SEQUENCE [LARGE SCALE GENOMIC DNA]</scope>
    <source>
        <strain evidence="1 2">160A</strain>
    </source>
</reference>
<dbReference type="AlphaFoldDB" id="A0A368UMH7"/>
<dbReference type="EMBL" id="QPIZ01000024">
    <property type="protein sequence ID" value="RCW30017.1"/>
    <property type="molecule type" value="Genomic_DNA"/>
</dbReference>
<comment type="caution">
    <text evidence="1">The sequence shown here is derived from an EMBL/GenBank/DDBJ whole genome shotgun (WGS) entry which is preliminary data.</text>
</comment>
<name>A0A368UMH7_9BACT</name>
<keyword evidence="2" id="KW-1185">Reference proteome</keyword>
<evidence type="ECO:0000313" key="2">
    <source>
        <dbReference type="Proteomes" id="UP000252733"/>
    </source>
</evidence>
<dbReference type="RefSeq" id="WP_114437714.1">
    <property type="nucleotide sequence ID" value="NZ_QPIZ01000024.1"/>
</dbReference>
<organism evidence="1 2">
    <name type="scientific">Marinilabilia salmonicolor</name>
    <dbReference type="NCBI Taxonomy" id="989"/>
    <lineage>
        <taxon>Bacteria</taxon>
        <taxon>Pseudomonadati</taxon>
        <taxon>Bacteroidota</taxon>
        <taxon>Bacteroidia</taxon>
        <taxon>Marinilabiliales</taxon>
        <taxon>Marinilabiliaceae</taxon>
        <taxon>Marinilabilia</taxon>
    </lineage>
</organism>
<gene>
    <name evidence="1" type="ORF">DFO77_12429</name>
</gene>
<accession>A0A368UMH7</accession>
<protein>
    <submittedName>
        <fullName evidence="1">Uncharacterized protein</fullName>
    </submittedName>
</protein>